<dbReference type="AlphaFoldDB" id="A0A822ZDC7"/>
<dbReference type="Proteomes" id="UP000607653">
    <property type="component" value="Unassembled WGS sequence"/>
</dbReference>
<keyword evidence="2" id="KW-1185">Reference proteome</keyword>
<accession>A0A822ZDC7</accession>
<protein>
    <submittedName>
        <fullName evidence="1">Uncharacterized protein</fullName>
    </submittedName>
</protein>
<organism evidence="1 2">
    <name type="scientific">Nelumbo nucifera</name>
    <name type="common">Sacred lotus</name>
    <dbReference type="NCBI Taxonomy" id="4432"/>
    <lineage>
        <taxon>Eukaryota</taxon>
        <taxon>Viridiplantae</taxon>
        <taxon>Streptophyta</taxon>
        <taxon>Embryophyta</taxon>
        <taxon>Tracheophyta</taxon>
        <taxon>Spermatophyta</taxon>
        <taxon>Magnoliopsida</taxon>
        <taxon>Proteales</taxon>
        <taxon>Nelumbonaceae</taxon>
        <taxon>Nelumbo</taxon>
    </lineage>
</organism>
<comment type="caution">
    <text evidence="1">The sequence shown here is derived from an EMBL/GenBank/DDBJ whole genome shotgun (WGS) entry which is preliminary data.</text>
</comment>
<reference evidence="1 2" key="1">
    <citation type="journal article" date="2020" name="Mol. Biol. Evol.">
        <title>Distinct Expression and Methylation Patterns for Genes with Different Fates following a Single Whole-Genome Duplication in Flowering Plants.</title>
        <authorList>
            <person name="Shi T."/>
            <person name="Rahmani R.S."/>
            <person name="Gugger P.F."/>
            <person name="Wang M."/>
            <person name="Li H."/>
            <person name="Zhang Y."/>
            <person name="Li Z."/>
            <person name="Wang Q."/>
            <person name="Van de Peer Y."/>
            <person name="Marchal K."/>
            <person name="Chen J."/>
        </authorList>
    </citation>
    <scope>NUCLEOTIDE SEQUENCE [LARGE SCALE GENOMIC DNA]</scope>
    <source>
        <tissue evidence="1">Leaf</tissue>
    </source>
</reference>
<name>A0A822ZDC7_NELNU</name>
<sequence length="38" mass="4502">MSIQWKFTSSVMFPIQGRDVLGTFMRRLCAFQSFNHSF</sequence>
<gene>
    <name evidence="1" type="ORF">HUJ06_015802</name>
</gene>
<dbReference type="EMBL" id="DUZY01000005">
    <property type="protein sequence ID" value="DAD41479.1"/>
    <property type="molecule type" value="Genomic_DNA"/>
</dbReference>
<evidence type="ECO:0000313" key="2">
    <source>
        <dbReference type="Proteomes" id="UP000607653"/>
    </source>
</evidence>
<evidence type="ECO:0000313" key="1">
    <source>
        <dbReference type="EMBL" id="DAD41479.1"/>
    </source>
</evidence>
<proteinExistence type="predicted"/>